<dbReference type="AlphaFoldDB" id="A0A2S4KV12"/>
<reference evidence="2 3" key="1">
    <citation type="submission" date="2018-01" db="EMBL/GenBank/DDBJ databases">
        <title>Harnessing the power of phylogenomics to disentangle the directionality and signatures of interkingdom host jumping in the parasitic fungal genus Tolypocladium.</title>
        <authorList>
            <person name="Quandt C.A."/>
            <person name="Patterson W."/>
            <person name="Spatafora J.W."/>
        </authorList>
    </citation>
    <scope>NUCLEOTIDE SEQUENCE [LARGE SCALE GENOMIC DNA]</scope>
    <source>
        <strain evidence="2 3">NRBC 100945</strain>
    </source>
</reference>
<dbReference type="STRING" id="94208.A0A2S4KV12"/>
<proteinExistence type="inferred from homology"/>
<dbReference type="EMBL" id="PKSG01000584">
    <property type="protein sequence ID" value="POR34023.1"/>
    <property type="molecule type" value="Genomic_DNA"/>
</dbReference>
<evidence type="ECO:0000313" key="3">
    <source>
        <dbReference type="Proteomes" id="UP000237481"/>
    </source>
</evidence>
<name>A0A2S4KV12_9HYPO</name>
<dbReference type="PANTHER" id="PTHR13806:SF31">
    <property type="entry name" value="FLOTILLIN-LIKE PROTEIN 1-RELATED"/>
    <property type="match status" value="1"/>
</dbReference>
<dbReference type="Proteomes" id="UP000237481">
    <property type="component" value="Unassembled WGS sequence"/>
</dbReference>
<evidence type="ECO:0000256" key="1">
    <source>
        <dbReference type="RuleBase" id="RU366054"/>
    </source>
</evidence>
<keyword evidence="3" id="KW-1185">Reference proteome</keyword>
<comment type="caution">
    <text evidence="2">The sequence shown here is derived from an EMBL/GenBank/DDBJ whole genome shotgun (WGS) entry which is preliminary data.</text>
</comment>
<dbReference type="InterPro" id="IPR027705">
    <property type="entry name" value="Flotillin_fam"/>
</dbReference>
<evidence type="ECO:0000313" key="2">
    <source>
        <dbReference type="EMBL" id="POR34023.1"/>
    </source>
</evidence>
<gene>
    <name evidence="2" type="ORF">TPAR_05779</name>
</gene>
<protein>
    <submittedName>
        <fullName evidence="2">Flotillin-like protein 3</fullName>
    </submittedName>
</protein>
<accession>A0A2S4KV12</accession>
<dbReference type="GO" id="GO:0005886">
    <property type="term" value="C:plasma membrane"/>
    <property type="evidence" value="ECO:0007669"/>
    <property type="project" value="TreeGrafter"/>
</dbReference>
<organism evidence="2 3">
    <name type="scientific">Tolypocladium paradoxum</name>
    <dbReference type="NCBI Taxonomy" id="94208"/>
    <lineage>
        <taxon>Eukaryota</taxon>
        <taxon>Fungi</taxon>
        <taxon>Dikarya</taxon>
        <taxon>Ascomycota</taxon>
        <taxon>Pezizomycotina</taxon>
        <taxon>Sordariomycetes</taxon>
        <taxon>Hypocreomycetidae</taxon>
        <taxon>Hypocreales</taxon>
        <taxon>Ophiocordycipitaceae</taxon>
        <taxon>Tolypocladium</taxon>
    </lineage>
</organism>
<sequence>MADAYARLGQALGGPAGLLQYMMIEKGTYVELAKANAAAIRGLEPKISVWNTGSSAGADPTEAMRNVYQMLPPLMTTINEQTGITLPEWQFGRMNAQLQALGADKAAKVNGGDN</sequence>
<dbReference type="OrthoDB" id="6080404at2759"/>
<comment type="similarity">
    <text evidence="1">Belongs to the band 7/mec-2 family. Flotillin subfamily.</text>
</comment>
<dbReference type="PANTHER" id="PTHR13806">
    <property type="entry name" value="FLOTILLIN-RELATED"/>
    <property type="match status" value="1"/>
</dbReference>